<evidence type="ECO:0000256" key="7">
    <source>
        <dbReference type="ARBA" id="ARBA00023136"/>
    </source>
</evidence>
<dbReference type="InterPro" id="IPR050245">
    <property type="entry name" value="PrsA_foldase"/>
</dbReference>
<comment type="similarity">
    <text evidence="3 11">Belongs to the PrsA family.</text>
</comment>
<keyword evidence="8 11" id="KW-0564">Palmitate</keyword>
<dbReference type="GO" id="GO:0003755">
    <property type="term" value="F:peptidyl-prolyl cis-trans isomerase activity"/>
    <property type="evidence" value="ECO:0007669"/>
    <property type="project" value="UniProtKB-UniRule"/>
</dbReference>
<dbReference type="InterPro" id="IPR027304">
    <property type="entry name" value="Trigger_fact/SurA_dom_sf"/>
</dbReference>
<keyword evidence="10 11" id="KW-0449">Lipoprotein</keyword>
<dbReference type="RefSeq" id="WP_169058480.1">
    <property type="nucleotide sequence ID" value="NZ_JABCAG010000013.1"/>
</dbReference>
<evidence type="ECO:0000256" key="8">
    <source>
        <dbReference type="ARBA" id="ARBA00023139"/>
    </source>
</evidence>
<protein>
    <recommendedName>
        <fullName evidence="11">Foldase protein PrsA</fullName>
        <ecNumber evidence="11">5.2.1.8</ecNumber>
    </recommendedName>
</protein>
<dbReference type="InterPro" id="IPR023059">
    <property type="entry name" value="Foldase_PrsA"/>
</dbReference>
<proteinExistence type="inferred from homology"/>
<evidence type="ECO:0000256" key="13">
    <source>
        <dbReference type="SAM" id="SignalP"/>
    </source>
</evidence>
<evidence type="ECO:0000256" key="1">
    <source>
        <dbReference type="ARBA" id="ARBA00000971"/>
    </source>
</evidence>
<dbReference type="EC" id="5.2.1.8" evidence="11"/>
<evidence type="ECO:0000256" key="5">
    <source>
        <dbReference type="ARBA" id="ARBA00022729"/>
    </source>
</evidence>
<dbReference type="Gene3D" id="3.10.50.40">
    <property type="match status" value="1"/>
</dbReference>
<feature type="region of interest" description="Disordered" evidence="12">
    <location>
        <begin position="287"/>
        <end position="325"/>
    </location>
</feature>
<accession>A0A848MVV9</accession>
<dbReference type="GO" id="GO:0005886">
    <property type="term" value="C:plasma membrane"/>
    <property type="evidence" value="ECO:0007669"/>
    <property type="project" value="UniProtKB-SubCell"/>
</dbReference>
<evidence type="ECO:0000256" key="2">
    <source>
        <dbReference type="ARBA" id="ARBA00004193"/>
    </source>
</evidence>
<evidence type="ECO:0000313" key="15">
    <source>
        <dbReference type="EMBL" id="NMP58050.1"/>
    </source>
</evidence>
<sequence length="325" mass="35716">MKKFISILAVSSGLVLFSACSTNPSDQAAVTYKGGTISEQELVDHLKKIKGAETAVQDLIIFQIFEENYGDKITAEDVDKEYNASKEALGDSFDSRLKLAGYTTESYKEEIKRGLAYKAGLRANVELTDEDLKTAWENFHPEVEAQLIKVSSEDEAKEIKKSLDEGGDFAKIAKEKSTDEATKEKGGEITFDSQSTSVPTEVKQAAFKLKNEEVSDVITATNSSTNATEYYLVKMVKQQEKGNDMSKYKDELEKIATETKIADPTFQQEAVRNELKKANVKIKDEDFKNVLSGLMTEPSTSESSTDASTEASTEASTSTSTDSSN</sequence>
<keyword evidence="9 11" id="KW-0413">Isomerase</keyword>
<feature type="domain" description="PpiC" evidence="14">
    <location>
        <begin position="140"/>
        <end position="237"/>
    </location>
</feature>
<comment type="subcellular location">
    <subcellularLocation>
        <location evidence="2 11">Cell membrane</location>
        <topology evidence="2 11">Lipid-anchor</topology>
    </subcellularLocation>
</comment>
<reference evidence="15 16" key="1">
    <citation type="submission" date="2020-04" db="EMBL/GenBank/DDBJ databases">
        <authorList>
            <person name="Abaymova A."/>
            <person name="Teymurazov M."/>
            <person name="Tazyna O."/>
            <person name="Chatushin Y."/>
            <person name="Svetoch E."/>
            <person name="Pereligyn V."/>
            <person name="Pohylenko V."/>
            <person name="Platonov M."/>
            <person name="Kartsev N."/>
            <person name="Skryabin Y."/>
            <person name="Sizova A."/>
            <person name="Solomentsev V."/>
            <person name="Kislichkina A."/>
            <person name="Bogun A."/>
        </authorList>
    </citation>
    <scope>NUCLEOTIDE SEQUENCE [LARGE SCALE GENOMIC DNA]</scope>
    <source>
        <strain evidence="16">SCPM-O-B-8398 (E28)</strain>
    </source>
</reference>
<dbReference type="GO" id="GO:0006457">
    <property type="term" value="P:protein folding"/>
    <property type="evidence" value="ECO:0007669"/>
    <property type="project" value="UniProtKB-UniRule"/>
</dbReference>
<dbReference type="PROSITE" id="PS50198">
    <property type="entry name" value="PPIC_PPIASE_2"/>
    <property type="match status" value="1"/>
</dbReference>
<keyword evidence="6 11" id="KW-0697">Rotamase</keyword>
<comment type="catalytic activity">
    <reaction evidence="1 11">
        <text>[protein]-peptidylproline (omega=180) = [protein]-peptidylproline (omega=0)</text>
        <dbReference type="Rhea" id="RHEA:16237"/>
        <dbReference type="Rhea" id="RHEA-COMP:10747"/>
        <dbReference type="Rhea" id="RHEA-COMP:10748"/>
        <dbReference type="ChEBI" id="CHEBI:83833"/>
        <dbReference type="ChEBI" id="CHEBI:83834"/>
        <dbReference type="EC" id="5.2.1.8"/>
    </reaction>
</comment>
<dbReference type="InterPro" id="IPR046357">
    <property type="entry name" value="PPIase_dom_sf"/>
</dbReference>
<dbReference type="PANTHER" id="PTHR47245">
    <property type="entry name" value="PEPTIDYLPROLYL ISOMERASE"/>
    <property type="match status" value="1"/>
</dbReference>
<dbReference type="Pfam" id="PF00639">
    <property type="entry name" value="Rotamase"/>
    <property type="match status" value="1"/>
</dbReference>
<dbReference type="AlphaFoldDB" id="A0A848MVV9"/>
<keyword evidence="4 11" id="KW-1003">Cell membrane</keyword>
<evidence type="ECO:0000256" key="3">
    <source>
        <dbReference type="ARBA" id="ARBA00006071"/>
    </source>
</evidence>
<dbReference type="EMBL" id="JABCAG010000013">
    <property type="protein sequence ID" value="NMP58050.1"/>
    <property type="molecule type" value="Genomic_DNA"/>
</dbReference>
<comment type="function">
    <text evidence="11">Plays a major role in protein secretion by helping the post-translocational extracellular folding of several secreted proteins.</text>
</comment>
<name>A0A848MVV9_ENTMU</name>
<dbReference type="Proteomes" id="UP000557857">
    <property type="component" value="Unassembled WGS sequence"/>
</dbReference>
<evidence type="ECO:0000256" key="9">
    <source>
        <dbReference type="ARBA" id="ARBA00023235"/>
    </source>
</evidence>
<evidence type="ECO:0000256" key="6">
    <source>
        <dbReference type="ARBA" id="ARBA00023110"/>
    </source>
</evidence>
<feature type="signal peptide" evidence="13">
    <location>
        <begin position="1"/>
        <end position="28"/>
    </location>
</feature>
<evidence type="ECO:0000259" key="14">
    <source>
        <dbReference type="PROSITE" id="PS50198"/>
    </source>
</evidence>
<dbReference type="PROSITE" id="PS51257">
    <property type="entry name" value="PROKAR_LIPOPROTEIN"/>
    <property type="match status" value="1"/>
</dbReference>
<evidence type="ECO:0000256" key="12">
    <source>
        <dbReference type="SAM" id="MobiDB-lite"/>
    </source>
</evidence>
<dbReference type="HAMAP" id="MF_01145">
    <property type="entry name" value="Foldase_PrsA"/>
    <property type="match status" value="1"/>
</dbReference>
<evidence type="ECO:0000256" key="10">
    <source>
        <dbReference type="ARBA" id="ARBA00023288"/>
    </source>
</evidence>
<evidence type="ECO:0000256" key="4">
    <source>
        <dbReference type="ARBA" id="ARBA00022475"/>
    </source>
</evidence>
<dbReference type="SUPFAM" id="SSF54534">
    <property type="entry name" value="FKBP-like"/>
    <property type="match status" value="1"/>
</dbReference>
<evidence type="ECO:0000313" key="16">
    <source>
        <dbReference type="Proteomes" id="UP000557857"/>
    </source>
</evidence>
<feature type="chain" id="PRO_5032949982" description="Foldase protein PrsA" evidence="13">
    <location>
        <begin position="29"/>
        <end position="325"/>
    </location>
</feature>
<dbReference type="InterPro" id="IPR000297">
    <property type="entry name" value="PPIase_PpiC"/>
</dbReference>
<dbReference type="SUPFAM" id="SSF109998">
    <property type="entry name" value="Triger factor/SurA peptide-binding domain-like"/>
    <property type="match status" value="1"/>
</dbReference>
<gene>
    <name evidence="11" type="primary">prsA</name>
    <name evidence="15" type="ORF">HI921_06150</name>
</gene>
<keyword evidence="5 11" id="KW-0732">Signal</keyword>
<keyword evidence="7 11" id="KW-0472">Membrane</keyword>
<evidence type="ECO:0000256" key="11">
    <source>
        <dbReference type="HAMAP-Rule" id="MF_01145"/>
    </source>
</evidence>
<feature type="compositionally biased region" description="Low complexity" evidence="12">
    <location>
        <begin position="299"/>
        <end position="325"/>
    </location>
</feature>
<organism evidence="15 16">
    <name type="scientific">Enterococcus mundtii</name>
    <dbReference type="NCBI Taxonomy" id="53346"/>
    <lineage>
        <taxon>Bacteria</taxon>
        <taxon>Bacillati</taxon>
        <taxon>Bacillota</taxon>
        <taxon>Bacilli</taxon>
        <taxon>Lactobacillales</taxon>
        <taxon>Enterococcaceae</taxon>
        <taxon>Enterococcus</taxon>
    </lineage>
</organism>
<comment type="caution">
    <text evidence="15">The sequence shown here is derived from an EMBL/GenBank/DDBJ whole genome shotgun (WGS) entry which is preliminary data.</text>
</comment>
<dbReference type="PANTHER" id="PTHR47245:SF1">
    <property type="entry name" value="FOLDASE PROTEIN PRSA"/>
    <property type="match status" value="1"/>
</dbReference>